<accession>A0ABD3XUZ5</accession>
<evidence type="ECO:0000313" key="2">
    <source>
        <dbReference type="Proteomes" id="UP001634394"/>
    </source>
</evidence>
<evidence type="ECO:0008006" key="3">
    <source>
        <dbReference type="Google" id="ProtNLM"/>
    </source>
</evidence>
<keyword evidence="2" id="KW-1185">Reference proteome</keyword>
<evidence type="ECO:0000313" key="1">
    <source>
        <dbReference type="EMBL" id="KAL3889466.1"/>
    </source>
</evidence>
<dbReference type="SUPFAM" id="SSF57903">
    <property type="entry name" value="FYVE/PHD zinc finger"/>
    <property type="match status" value="1"/>
</dbReference>
<dbReference type="EMBL" id="JBJQND010000001">
    <property type="protein sequence ID" value="KAL3889466.1"/>
    <property type="molecule type" value="Genomic_DNA"/>
</dbReference>
<reference evidence="1 2" key="1">
    <citation type="submission" date="2024-11" db="EMBL/GenBank/DDBJ databases">
        <title>Chromosome-level genome assembly of the freshwater bivalve Anodonta woodiana.</title>
        <authorList>
            <person name="Chen X."/>
        </authorList>
    </citation>
    <scope>NUCLEOTIDE SEQUENCE [LARGE SCALE GENOMIC DNA]</scope>
    <source>
        <strain evidence="1">MN2024</strain>
        <tissue evidence="1">Gills</tissue>
    </source>
</reference>
<dbReference type="AlphaFoldDB" id="A0ABD3XUZ5"/>
<dbReference type="Gene3D" id="3.90.70.80">
    <property type="match status" value="1"/>
</dbReference>
<name>A0ABD3XUZ5_SINWO</name>
<gene>
    <name evidence="1" type="ORF">ACJMK2_001809</name>
</gene>
<protein>
    <recommendedName>
        <fullName evidence="3">OTU domain-containing protein</fullName>
    </recommendedName>
</protein>
<dbReference type="Gene3D" id="3.30.40.10">
    <property type="entry name" value="Zinc/RING finger domain, C3HC4 (zinc finger)"/>
    <property type="match status" value="1"/>
</dbReference>
<dbReference type="Proteomes" id="UP001634394">
    <property type="component" value="Unassembled WGS sequence"/>
</dbReference>
<dbReference type="InterPro" id="IPR013083">
    <property type="entry name" value="Znf_RING/FYVE/PHD"/>
</dbReference>
<proteinExistence type="predicted"/>
<dbReference type="InterPro" id="IPR011011">
    <property type="entry name" value="Znf_FYVE_PHD"/>
</dbReference>
<sequence length="248" mass="27614">MVKGKSKKQFPCGDLRKLVRRAVCDSWFHSTCEVITSEDFKTLSFIDEGYICHQCRSIGGKCDYLMGITRLQKREGLLSDERYCPCIYAEHSSLPVDEIAADILLRLHAEKEIPLRITGDGDCLFNAVSILLCGNESMSTELRYKTTLIMVLEESVILGHPNRSSIHLLSPDYSDVALNYAQIGSFSLAWTMIALAMVTKRLLHLSSCPRDKGLGILNTTFNHAAEGMTISVMWSNLTNTDIPPPPPA</sequence>
<comment type="caution">
    <text evidence="1">The sequence shown here is derived from an EMBL/GenBank/DDBJ whole genome shotgun (WGS) entry which is preliminary data.</text>
</comment>
<organism evidence="1 2">
    <name type="scientific">Sinanodonta woodiana</name>
    <name type="common">Chinese pond mussel</name>
    <name type="synonym">Anodonta woodiana</name>
    <dbReference type="NCBI Taxonomy" id="1069815"/>
    <lineage>
        <taxon>Eukaryota</taxon>
        <taxon>Metazoa</taxon>
        <taxon>Spiralia</taxon>
        <taxon>Lophotrochozoa</taxon>
        <taxon>Mollusca</taxon>
        <taxon>Bivalvia</taxon>
        <taxon>Autobranchia</taxon>
        <taxon>Heteroconchia</taxon>
        <taxon>Palaeoheterodonta</taxon>
        <taxon>Unionida</taxon>
        <taxon>Unionoidea</taxon>
        <taxon>Unionidae</taxon>
        <taxon>Unioninae</taxon>
        <taxon>Sinanodonta</taxon>
    </lineage>
</organism>